<organism evidence="2 3">
    <name type="scientific">Benzoatithermus flavus</name>
    <dbReference type="NCBI Taxonomy" id="3108223"/>
    <lineage>
        <taxon>Bacteria</taxon>
        <taxon>Pseudomonadati</taxon>
        <taxon>Pseudomonadota</taxon>
        <taxon>Alphaproteobacteria</taxon>
        <taxon>Geminicoccales</taxon>
        <taxon>Geminicoccaceae</taxon>
        <taxon>Benzoatithermus</taxon>
    </lineage>
</organism>
<evidence type="ECO:0000313" key="3">
    <source>
        <dbReference type="Proteomes" id="UP001375743"/>
    </source>
</evidence>
<gene>
    <name evidence="2" type="ORF">U1T56_08915</name>
</gene>
<comment type="caution">
    <text evidence="2">The sequence shown here is derived from an EMBL/GenBank/DDBJ whole genome shotgun (WGS) entry which is preliminary data.</text>
</comment>
<sequence length="282" mass="29075">MSRIRSRALLARLADQFAAAVADGSEVHDLPGFRVHLWREADPFYRNVAIPTGRAGDLQAGDLQSAIGAMTALFEAHGRIPRLEFFAELWPGLAEALEAEGFTLERRSPVLVLDASRAPAPAAAPRLLDAGTPTALLGAFLAGAAAAFAEPATTPAPGELERFAQGLRQGGLAAAAVLTAAGEPVSGASLIRTGPVAELAGVWTMPGWRRRGLARAVCASLLARFFATGGEIAWLSAGDAASEALYRSLGFLPCGTQLNYARLPSAAARPTGSALALPGSGA</sequence>
<dbReference type="CDD" id="cd04301">
    <property type="entry name" value="NAT_SF"/>
    <property type="match status" value="1"/>
</dbReference>
<dbReference type="EMBL" id="JBBLZC010000007">
    <property type="protein sequence ID" value="MEK0083273.1"/>
    <property type="molecule type" value="Genomic_DNA"/>
</dbReference>
<dbReference type="PROSITE" id="PS51186">
    <property type="entry name" value="GNAT"/>
    <property type="match status" value="1"/>
</dbReference>
<dbReference type="GO" id="GO:0016746">
    <property type="term" value="F:acyltransferase activity"/>
    <property type="evidence" value="ECO:0007669"/>
    <property type="project" value="UniProtKB-KW"/>
</dbReference>
<accession>A0ABU8XPY2</accession>
<dbReference type="RefSeq" id="WP_418159118.1">
    <property type="nucleotide sequence ID" value="NZ_JBBLZC010000007.1"/>
</dbReference>
<reference evidence="2 3" key="1">
    <citation type="submission" date="2024-01" db="EMBL/GenBank/DDBJ databases">
        <title>Multi-omics insights into the function and evolution of sodium benzoate biodegradation pathways in Benzoatithermus flavus gen. nov., sp. nov. from hot spring.</title>
        <authorList>
            <person name="Hu C.-J."/>
            <person name="Li W.-J."/>
        </authorList>
    </citation>
    <scope>NUCLEOTIDE SEQUENCE [LARGE SCALE GENOMIC DNA]</scope>
    <source>
        <strain evidence="2 3">SYSU G07066</strain>
    </source>
</reference>
<protein>
    <submittedName>
        <fullName evidence="2">GNAT family N-acetyltransferase</fullName>
        <ecNumber evidence="2">2.3.1.-</ecNumber>
    </submittedName>
</protein>
<dbReference type="Pfam" id="PF00583">
    <property type="entry name" value="Acetyltransf_1"/>
    <property type="match status" value="1"/>
</dbReference>
<evidence type="ECO:0000313" key="2">
    <source>
        <dbReference type="EMBL" id="MEK0083273.1"/>
    </source>
</evidence>
<keyword evidence="2" id="KW-0012">Acyltransferase</keyword>
<dbReference type="Gene3D" id="3.40.630.30">
    <property type="match status" value="1"/>
</dbReference>
<dbReference type="InterPro" id="IPR000182">
    <property type="entry name" value="GNAT_dom"/>
</dbReference>
<feature type="domain" description="N-acetyltransferase" evidence="1">
    <location>
        <begin position="126"/>
        <end position="270"/>
    </location>
</feature>
<evidence type="ECO:0000259" key="1">
    <source>
        <dbReference type="PROSITE" id="PS51186"/>
    </source>
</evidence>
<name>A0ABU8XPY2_9PROT</name>
<dbReference type="Proteomes" id="UP001375743">
    <property type="component" value="Unassembled WGS sequence"/>
</dbReference>
<keyword evidence="2" id="KW-0808">Transferase</keyword>
<dbReference type="SUPFAM" id="SSF55729">
    <property type="entry name" value="Acyl-CoA N-acyltransferases (Nat)"/>
    <property type="match status" value="1"/>
</dbReference>
<dbReference type="InterPro" id="IPR016181">
    <property type="entry name" value="Acyl_CoA_acyltransferase"/>
</dbReference>
<keyword evidence="3" id="KW-1185">Reference proteome</keyword>
<dbReference type="EC" id="2.3.1.-" evidence="2"/>
<proteinExistence type="predicted"/>